<proteinExistence type="predicted"/>
<sequence>MTPLALVSDSACRTNVTVMLWACGDPPQAPTITVAASTATAFEAFLIKLGLRMAIACPADGAGGKGLRWLGGRKA</sequence>
<gene>
    <name evidence="1" type="ORF">MYCOZU2_00937</name>
</gene>
<accession>A0A220XPN1</accession>
<evidence type="ECO:0000313" key="1">
    <source>
        <dbReference type="EMBL" id="ASL13383.1"/>
    </source>
</evidence>
<name>A0A220XPN1_MYCIT</name>
<organism evidence="1 2">
    <name type="scientific">Mycobacterium intracellulare subsp. chimaera</name>
    <dbReference type="NCBI Taxonomy" id="222805"/>
    <lineage>
        <taxon>Bacteria</taxon>
        <taxon>Bacillati</taxon>
        <taxon>Actinomycetota</taxon>
        <taxon>Actinomycetes</taxon>
        <taxon>Mycobacteriales</taxon>
        <taxon>Mycobacteriaceae</taxon>
        <taxon>Mycobacterium</taxon>
        <taxon>Mycobacterium avium complex (MAC)</taxon>
    </lineage>
</organism>
<dbReference type="Proteomes" id="UP000198286">
    <property type="component" value="Chromosome"/>
</dbReference>
<protein>
    <submittedName>
        <fullName evidence="1">Uncharacterized protein</fullName>
    </submittedName>
</protein>
<dbReference type="AlphaFoldDB" id="A0A220XPN1"/>
<reference evidence="1 2" key="1">
    <citation type="journal article" date="2017" name="Lancet Infect. Dis.">
        <title>Global outbreak of severe Mycobacterium chimaera disease after cardiac surgery: a molecular epidemiological study.</title>
        <authorList>
            <person name="van Ingen J."/>
            <person name="Kohl T."/>
            <person name="Kranzer K."/>
            <person name="Hasse B."/>
            <person name="Keller P."/>
            <person name="Szafranska A."/>
            <person name="Hillemann D."/>
            <person name="Chand M."/>
            <person name="Schreiber P."/>
            <person name="Sommerstein R."/>
            <person name="Berger C."/>
            <person name="Genoni M."/>
            <person name="Ruegg C."/>
            <person name="Troillet N."/>
            <person name="Widmer A.F."/>
            <person name="Becker S.L."/>
            <person name="Herrmann M."/>
            <person name="Eckmanns T."/>
            <person name="Haller S."/>
            <person name="Hoeller C."/>
            <person name="Debast S.B."/>
            <person name="Wolfhagen M.J."/>
            <person name="Hopman J."/>
            <person name="Kluytmans J."/>
            <person name="Langelaar M."/>
            <person name="Notermans D.W."/>
            <person name="ten Oever J."/>
            <person name="van den Barselaar P."/>
            <person name="Vonk A.B.A."/>
            <person name="Vos M.C."/>
            <person name="Ahmed N."/>
            <person name="Brown T."/>
            <person name="Crook D."/>
            <person name="Lamagni T."/>
            <person name="Phin N."/>
            <person name="Smith E.G."/>
            <person name="Zambon M."/>
            <person name="Serr A."/>
            <person name="Goetting T."/>
            <person name="Ebner W."/>
            <person name="Thuermer A."/>
            <person name="Utpatel C."/>
            <person name="Sproer C."/>
            <person name="Bunk B."/>
            <person name="Nubel U."/>
            <person name="Bloemberg G."/>
            <person name="Bottger E."/>
            <person name="Niemann S."/>
            <person name="Wagner D."/>
            <person name="Sax H."/>
        </authorList>
    </citation>
    <scope>NUCLEOTIDE SEQUENCE [LARGE SCALE GENOMIC DNA]</scope>
    <source>
        <strain evidence="1 2">ZUERICH-2</strain>
    </source>
</reference>
<evidence type="ECO:0000313" key="2">
    <source>
        <dbReference type="Proteomes" id="UP000198286"/>
    </source>
</evidence>
<dbReference type="EMBL" id="CP015267">
    <property type="protein sequence ID" value="ASL13383.1"/>
    <property type="molecule type" value="Genomic_DNA"/>
</dbReference>